<dbReference type="InterPro" id="IPR045864">
    <property type="entry name" value="aa-tRNA-synth_II/BPL/LPL"/>
</dbReference>
<keyword evidence="2" id="KW-0436">Ligase</keyword>
<feature type="domain" description="BPL/LPL catalytic" evidence="1">
    <location>
        <begin position="25"/>
        <end position="213"/>
    </location>
</feature>
<organism evidence="2 3">
    <name type="scientific">Sulfobacillus benefaciens</name>
    <dbReference type="NCBI Taxonomy" id="453960"/>
    <lineage>
        <taxon>Bacteria</taxon>
        <taxon>Bacillati</taxon>
        <taxon>Bacillota</taxon>
        <taxon>Clostridia</taxon>
        <taxon>Eubacteriales</taxon>
        <taxon>Clostridiales Family XVII. Incertae Sedis</taxon>
        <taxon>Sulfobacillus</taxon>
    </lineage>
</organism>
<dbReference type="EMBL" id="PXYT01000033">
    <property type="protein sequence ID" value="PSR26710.1"/>
    <property type="molecule type" value="Genomic_DNA"/>
</dbReference>
<dbReference type="AlphaFoldDB" id="A0A2T2WWU6"/>
<evidence type="ECO:0000313" key="3">
    <source>
        <dbReference type="Proteomes" id="UP000242699"/>
    </source>
</evidence>
<dbReference type="InterPro" id="IPR004143">
    <property type="entry name" value="BPL_LPL_catalytic"/>
</dbReference>
<dbReference type="GO" id="GO:0009249">
    <property type="term" value="P:protein lipoylation"/>
    <property type="evidence" value="ECO:0007669"/>
    <property type="project" value="UniProtKB-ARBA"/>
</dbReference>
<evidence type="ECO:0000313" key="2">
    <source>
        <dbReference type="EMBL" id="PSR26710.1"/>
    </source>
</evidence>
<dbReference type="GO" id="GO:0016874">
    <property type="term" value="F:ligase activity"/>
    <property type="evidence" value="ECO:0007669"/>
    <property type="project" value="UniProtKB-KW"/>
</dbReference>
<gene>
    <name evidence="2" type="ORF">C7B43_13100</name>
</gene>
<dbReference type="Pfam" id="PF21948">
    <property type="entry name" value="LplA-B_cat"/>
    <property type="match status" value="1"/>
</dbReference>
<dbReference type="PANTHER" id="PTHR43679:SF2">
    <property type="entry name" value="OCTANOYL-[GCVH]:PROTEIN N-OCTANOYLTRANSFERASE"/>
    <property type="match status" value="1"/>
</dbReference>
<sequence length="327" mass="37124">MLPLYPVGEVNWLTSQALYHGLPVLGEEGVILCWPKESYVSLGCHQDWDEFDESSNIPAIRRQVGGSLVYLDNQQVFFQVIADPSKHPRLKTPEQWYHFALYPVIASLKHLGFEARFKAPADILVDDRKISGNAGGQIEDSAVVVGNILLEFSPENMARVRAGSTLLKGAFAEAMARHLVTLNALTAPGRVWTREEVMRLLARFFHQEMGAEIQDSIPWDRWDEVLDQTGKRLLQPEWLHAAGYRPPYHQVKVREGVYLRQTRRDRYPEVIAEVNTESKVITALWNCPVQFSLPLNAAGIGEQIQDSPLRLILYELLDVRTKDPMLS</sequence>
<accession>A0A2T2WWU6</accession>
<dbReference type="GO" id="GO:0140096">
    <property type="term" value="F:catalytic activity, acting on a protein"/>
    <property type="evidence" value="ECO:0007669"/>
    <property type="project" value="UniProtKB-ARBA"/>
</dbReference>
<dbReference type="InterPro" id="IPR050664">
    <property type="entry name" value="Octanoyltrans_LipM/LipL"/>
</dbReference>
<dbReference type="PROSITE" id="PS51733">
    <property type="entry name" value="BPL_LPL_CATALYTIC"/>
    <property type="match status" value="1"/>
</dbReference>
<proteinExistence type="predicted"/>
<protein>
    <submittedName>
        <fullName evidence="2">Ligase</fullName>
    </submittedName>
</protein>
<dbReference type="SUPFAM" id="SSF55681">
    <property type="entry name" value="Class II aaRS and biotin synthetases"/>
    <property type="match status" value="1"/>
</dbReference>
<comment type="caution">
    <text evidence="2">The sequence shown here is derived from an EMBL/GenBank/DDBJ whole genome shotgun (WGS) entry which is preliminary data.</text>
</comment>
<dbReference type="PANTHER" id="PTHR43679">
    <property type="entry name" value="OCTANOYLTRANSFERASE LIPM-RELATED"/>
    <property type="match status" value="1"/>
</dbReference>
<dbReference type="GO" id="GO:0016740">
    <property type="term" value="F:transferase activity"/>
    <property type="evidence" value="ECO:0007669"/>
    <property type="project" value="UniProtKB-ARBA"/>
</dbReference>
<evidence type="ECO:0000259" key="1">
    <source>
        <dbReference type="PROSITE" id="PS51733"/>
    </source>
</evidence>
<reference evidence="2 3" key="1">
    <citation type="journal article" date="2014" name="BMC Genomics">
        <title>Comparison of environmental and isolate Sulfobacillus genomes reveals diverse carbon, sulfur, nitrogen, and hydrogen metabolisms.</title>
        <authorList>
            <person name="Justice N.B."/>
            <person name="Norman A."/>
            <person name="Brown C.T."/>
            <person name="Singh A."/>
            <person name="Thomas B.C."/>
            <person name="Banfield J.F."/>
        </authorList>
    </citation>
    <scope>NUCLEOTIDE SEQUENCE [LARGE SCALE GENOMIC DNA]</scope>
    <source>
        <strain evidence="2">AMDSBA1</strain>
    </source>
</reference>
<name>A0A2T2WWU6_9FIRM</name>
<dbReference type="Proteomes" id="UP000242699">
    <property type="component" value="Unassembled WGS sequence"/>
</dbReference>
<dbReference type="Gene3D" id="3.30.930.10">
    <property type="entry name" value="Bira Bifunctional Protein, Domain 2"/>
    <property type="match status" value="1"/>
</dbReference>